<dbReference type="AlphaFoldDB" id="J7RVR2"/>
<reference evidence="2 3" key="1">
    <citation type="journal article" date="2012" name="Appl. Environ. Microbiol.">
        <title>Short-read sequencing for genomic analysis of the brown rot fungus Fibroporia radiculosa.</title>
        <authorList>
            <person name="Tang J.D."/>
            <person name="Perkins A.D."/>
            <person name="Sonstegard T.S."/>
            <person name="Schroeder S.G."/>
            <person name="Burgess S.C."/>
            <person name="Diehl S.V."/>
        </authorList>
    </citation>
    <scope>NUCLEOTIDE SEQUENCE [LARGE SCALE GENOMIC DNA]</scope>
    <source>
        <strain evidence="2 3">TFFH 294</strain>
    </source>
</reference>
<evidence type="ECO:0000313" key="3">
    <source>
        <dbReference type="Proteomes" id="UP000006352"/>
    </source>
</evidence>
<dbReference type="RefSeq" id="XP_012177016.1">
    <property type="nucleotide sequence ID" value="XM_012321626.1"/>
</dbReference>
<dbReference type="GeneID" id="24101895"/>
<dbReference type="Proteomes" id="UP000006352">
    <property type="component" value="Unassembled WGS sequence"/>
</dbReference>
<name>J7RVR2_9APHY</name>
<evidence type="ECO:0000256" key="1">
    <source>
        <dbReference type="SAM" id="MobiDB-lite"/>
    </source>
</evidence>
<dbReference type="HOGENOM" id="CLU_2427064_0_0_1"/>
<protein>
    <submittedName>
        <fullName evidence="2">Uncharacterized protein</fullName>
    </submittedName>
</protein>
<feature type="region of interest" description="Disordered" evidence="1">
    <location>
        <begin position="1"/>
        <end position="26"/>
    </location>
</feature>
<keyword evidence="3" id="KW-1185">Reference proteome</keyword>
<dbReference type="EMBL" id="HE797601">
    <property type="protein sequence ID" value="CCM06995.1"/>
    <property type="molecule type" value="Genomic_DNA"/>
</dbReference>
<sequence>MLGGSRKDIGIIRHGQGSGGGDSGVARLAQNHIPHSAELSPALNSFEALHPLTNYNYDPPNYVHALQNYAHDLQTLFPTSTPPLRHTYTYS</sequence>
<dbReference type="InParanoid" id="J7RVR2"/>
<evidence type="ECO:0000313" key="2">
    <source>
        <dbReference type="EMBL" id="CCM06995.1"/>
    </source>
</evidence>
<accession>J7RVR2</accession>
<organism evidence="2 3">
    <name type="scientific">Fibroporia radiculosa</name>
    <dbReference type="NCBI Taxonomy" id="599839"/>
    <lineage>
        <taxon>Eukaryota</taxon>
        <taxon>Fungi</taxon>
        <taxon>Dikarya</taxon>
        <taxon>Basidiomycota</taxon>
        <taxon>Agaricomycotina</taxon>
        <taxon>Agaricomycetes</taxon>
        <taxon>Polyporales</taxon>
        <taxon>Fibroporiaceae</taxon>
        <taxon>Fibroporia</taxon>
    </lineage>
</organism>
<gene>
    <name evidence="2" type="ORF">FIBRA_09313</name>
</gene>
<feature type="compositionally biased region" description="Basic and acidic residues" evidence="1">
    <location>
        <begin position="1"/>
        <end position="11"/>
    </location>
</feature>
<proteinExistence type="predicted"/>